<feature type="transmembrane region" description="Helical" evidence="1">
    <location>
        <begin position="45"/>
        <end position="66"/>
    </location>
</feature>
<keyword evidence="1" id="KW-0472">Membrane</keyword>
<accession>D9YR80</accession>
<evidence type="ECO:0000256" key="1">
    <source>
        <dbReference type="SAM" id="Phobius"/>
    </source>
</evidence>
<reference evidence="2" key="2">
    <citation type="journal article" date="2010" name="Int. J. Med. Microbiol.">
        <title>Characterisation of multidrug-resistant Salmonella Typhimurium 4,[5],12:i:- DT193 strains carrying a novel genomic island adjacent to the thrW tRNA locus.</title>
        <authorList>
            <person name="Trupschuch S."/>
            <person name="Laverde Gomez J.A."/>
            <person name="Ediberidze Ia."/>
            <person name="Flieger A."/>
            <person name="Rabsch W."/>
        </authorList>
    </citation>
    <scope>NUCLEOTIDE SEQUENCE</scope>
    <source>
        <strain evidence="2">RKI 06-01900</strain>
    </source>
</reference>
<keyword evidence="1" id="KW-0812">Transmembrane</keyword>
<organism evidence="2">
    <name type="scientific">Salmonella enterica subsp. enterica serovar 4,[5],12:i:-</name>
    <dbReference type="NCBI Taxonomy" id="440524"/>
    <lineage>
        <taxon>Bacteria</taxon>
        <taxon>Pseudomonadati</taxon>
        <taxon>Pseudomonadota</taxon>
        <taxon>Gammaproteobacteria</taxon>
        <taxon>Enterobacterales</taxon>
        <taxon>Enterobacteriaceae</taxon>
        <taxon>Salmonella</taxon>
    </lineage>
</organism>
<dbReference type="EMBL" id="GQ478253">
    <property type="protein sequence ID" value="ACV95360.1"/>
    <property type="molecule type" value="Genomic_DNA"/>
</dbReference>
<feature type="transmembrane region" description="Helical" evidence="1">
    <location>
        <begin position="21"/>
        <end position="39"/>
    </location>
</feature>
<reference evidence="2" key="1">
    <citation type="submission" date="2009-08" db="EMBL/GenBank/DDBJ databases">
        <authorList>
            <person name="Truepschuch S."/>
            <person name="Laverde-Gomez J.A."/>
            <person name="Ediberidze I."/>
            <person name="Flieger A."/>
            <person name="Rabsch W."/>
        </authorList>
    </citation>
    <scope>NUCLEOTIDE SEQUENCE</scope>
    <source>
        <strain evidence="2">RKI 06-01900</strain>
    </source>
</reference>
<dbReference type="AlphaFoldDB" id="D9YR80"/>
<keyword evidence="1" id="KW-1133">Transmembrane helix</keyword>
<feature type="transmembrane region" description="Helical" evidence="1">
    <location>
        <begin position="78"/>
        <end position="95"/>
    </location>
</feature>
<name>D9YR80_SALET</name>
<evidence type="ECO:0000313" key="2">
    <source>
        <dbReference type="EMBL" id="ACV95360.1"/>
    </source>
</evidence>
<protein>
    <submittedName>
        <fullName evidence="2">Uncharacterized protein</fullName>
    </submittedName>
</protein>
<sequence>MYQMPCLGYMMIAILNKAKGRVGVNAQAVIMVLLGLIVAKLYPDWWKGALATVAIYLLLSVVKRSFVKTVNQAKRFSFKNLINYITGLIFLPFNFDRFSFFCPYQ</sequence>
<proteinExistence type="predicted"/>